<sequence length="196" mass="20609">MAAALMVQGVAGQAQDHAASAQAVFTFAGQSVSISPRAADAAKYAGRFAMLAPSCDPFCIAPSNAADGIETLVEGQVLEFLVTAVAANTGLLVDARMPQGRALGFIPGSVSMPFETLAPENEFRDEILKALGARAFQDVFNFADAQNLVIFDSGPTQNDAGVLIAHLLEAGYPPDKIRYYRGGMQVWSVVGLTVQE</sequence>
<dbReference type="Proteomes" id="UP000284407">
    <property type="component" value="Unassembled WGS sequence"/>
</dbReference>
<dbReference type="SUPFAM" id="SSF52821">
    <property type="entry name" value="Rhodanese/Cell cycle control phosphatase"/>
    <property type="match status" value="1"/>
</dbReference>
<reference evidence="2 3" key="1">
    <citation type="submission" date="2018-09" db="EMBL/GenBank/DDBJ databases">
        <title>Genomic Encyclopedia of Archaeal and Bacterial Type Strains, Phase II (KMG-II): from individual species to whole genera.</title>
        <authorList>
            <person name="Goeker M."/>
        </authorList>
    </citation>
    <scope>NUCLEOTIDE SEQUENCE [LARGE SCALE GENOMIC DNA]</scope>
    <source>
        <strain evidence="2 3">DSM 11458</strain>
    </source>
</reference>
<evidence type="ECO:0000313" key="2">
    <source>
        <dbReference type="EMBL" id="RKE97342.1"/>
    </source>
</evidence>
<dbReference type="Pfam" id="PF00581">
    <property type="entry name" value="Rhodanese"/>
    <property type="match status" value="1"/>
</dbReference>
<proteinExistence type="predicted"/>
<dbReference type="STRING" id="1443111.Z949_3969"/>
<dbReference type="RefSeq" id="WP_025064268.1">
    <property type="nucleotide sequence ID" value="NZ_RAQK01000001.1"/>
</dbReference>
<comment type="caution">
    <text evidence="2">The sequence shown here is derived from an EMBL/GenBank/DDBJ whole genome shotgun (WGS) entry which is preliminary data.</text>
</comment>
<protein>
    <submittedName>
        <fullName evidence="2">Rhodanese-like domain-containing protein</fullName>
    </submittedName>
</protein>
<evidence type="ECO:0000313" key="3">
    <source>
        <dbReference type="Proteomes" id="UP000284407"/>
    </source>
</evidence>
<feature type="domain" description="Rhodanese" evidence="1">
    <location>
        <begin position="86"/>
        <end position="196"/>
    </location>
</feature>
<evidence type="ECO:0000259" key="1">
    <source>
        <dbReference type="PROSITE" id="PS50206"/>
    </source>
</evidence>
<dbReference type="CDD" id="cd00158">
    <property type="entry name" value="RHOD"/>
    <property type="match status" value="1"/>
</dbReference>
<dbReference type="EMBL" id="RAQK01000001">
    <property type="protein sequence ID" value="RKE97342.1"/>
    <property type="molecule type" value="Genomic_DNA"/>
</dbReference>
<gene>
    <name evidence="2" type="ORF">C8N30_1940</name>
</gene>
<name>A0A420DSW9_9RHOB</name>
<dbReference type="InterPro" id="IPR036873">
    <property type="entry name" value="Rhodanese-like_dom_sf"/>
</dbReference>
<dbReference type="InterPro" id="IPR001763">
    <property type="entry name" value="Rhodanese-like_dom"/>
</dbReference>
<dbReference type="PROSITE" id="PS50206">
    <property type="entry name" value="RHODANESE_3"/>
    <property type="match status" value="1"/>
</dbReference>
<dbReference type="Gene3D" id="3.40.250.10">
    <property type="entry name" value="Rhodanese-like domain"/>
    <property type="match status" value="1"/>
</dbReference>
<dbReference type="AlphaFoldDB" id="A0A420DSW9"/>
<organism evidence="2 3">
    <name type="scientific">Sulfitobacter guttiformis</name>
    <dbReference type="NCBI Taxonomy" id="74349"/>
    <lineage>
        <taxon>Bacteria</taxon>
        <taxon>Pseudomonadati</taxon>
        <taxon>Pseudomonadota</taxon>
        <taxon>Alphaproteobacteria</taxon>
        <taxon>Rhodobacterales</taxon>
        <taxon>Roseobacteraceae</taxon>
        <taxon>Sulfitobacter</taxon>
    </lineage>
</organism>
<accession>A0A420DSW9</accession>
<keyword evidence="3" id="KW-1185">Reference proteome</keyword>